<accession>A0A0C2EJX3</accession>
<evidence type="ECO:0000313" key="4">
    <source>
        <dbReference type="Proteomes" id="UP000031575"/>
    </source>
</evidence>
<feature type="region of interest" description="Disordered" evidence="1">
    <location>
        <begin position="83"/>
        <end position="103"/>
    </location>
</feature>
<proteinExistence type="predicted"/>
<feature type="region of interest" description="Disordered" evidence="1">
    <location>
        <begin position="136"/>
        <end position="194"/>
    </location>
</feature>
<feature type="compositionally biased region" description="Low complexity" evidence="1">
    <location>
        <begin position="139"/>
        <end position="154"/>
    </location>
</feature>
<name>A0A0C2EJX3_9PEZI</name>
<reference evidence="3 4" key="1">
    <citation type="journal article" date="2014" name="BMC Genomics">
        <title>Comparative genomics of the major fungal agents of human and animal Sporotrichosis: Sporothrix schenckii and Sporothrix brasiliensis.</title>
        <authorList>
            <person name="Teixeira M.M."/>
            <person name="de Almeida L.G."/>
            <person name="Kubitschek-Barreira P."/>
            <person name="Alves F.L."/>
            <person name="Kioshima E.S."/>
            <person name="Abadio A.K."/>
            <person name="Fernandes L."/>
            <person name="Derengowski L.S."/>
            <person name="Ferreira K.S."/>
            <person name="Souza R.C."/>
            <person name="Ruiz J.C."/>
            <person name="de Andrade N.C."/>
            <person name="Paes H.C."/>
            <person name="Nicola A.M."/>
            <person name="Albuquerque P."/>
            <person name="Gerber A.L."/>
            <person name="Martins V.P."/>
            <person name="Peconick L.D."/>
            <person name="Neto A.V."/>
            <person name="Chaucanez C.B."/>
            <person name="Silva P.A."/>
            <person name="Cunha O.L."/>
            <person name="de Oliveira F.F."/>
            <person name="dos Santos T.C."/>
            <person name="Barros A.L."/>
            <person name="Soares M.A."/>
            <person name="de Oliveira L.M."/>
            <person name="Marini M.M."/>
            <person name="Villalobos-Duno H."/>
            <person name="Cunha M.M."/>
            <person name="de Hoog S."/>
            <person name="da Silveira J.F."/>
            <person name="Henrissat B."/>
            <person name="Nino-Vega G.A."/>
            <person name="Cisalpino P.S."/>
            <person name="Mora-Montes H.M."/>
            <person name="Almeida S.R."/>
            <person name="Stajich J.E."/>
            <person name="Lopes-Bezerra L.M."/>
            <person name="Vasconcelos A.T."/>
            <person name="Felipe M.S."/>
        </authorList>
    </citation>
    <scope>NUCLEOTIDE SEQUENCE [LARGE SCALE GENOMIC DNA]</scope>
    <source>
        <strain evidence="3 4">5110</strain>
    </source>
</reference>
<protein>
    <recommendedName>
        <fullName evidence="2">DUF7730 domain-containing protein</fullName>
    </recommendedName>
</protein>
<feature type="compositionally biased region" description="Basic and acidic residues" evidence="1">
    <location>
        <begin position="243"/>
        <end position="252"/>
    </location>
</feature>
<dbReference type="Proteomes" id="UP000031575">
    <property type="component" value="Unassembled WGS sequence"/>
</dbReference>
<dbReference type="PANTHER" id="PTHR38790">
    <property type="entry name" value="2EXR DOMAIN-CONTAINING PROTEIN-RELATED"/>
    <property type="match status" value="1"/>
</dbReference>
<dbReference type="GeneID" id="63681463"/>
<dbReference type="Pfam" id="PF24864">
    <property type="entry name" value="DUF7730"/>
    <property type="match status" value="1"/>
</dbReference>
<feature type="region of interest" description="Disordered" evidence="1">
    <location>
        <begin position="211"/>
        <end position="252"/>
    </location>
</feature>
<feature type="compositionally biased region" description="Polar residues" evidence="1">
    <location>
        <begin position="52"/>
        <end position="61"/>
    </location>
</feature>
<evidence type="ECO:0000259" key="2">
    <source>
        <dbReference type="Pfam" id="PF24864"/>
    </source>
</evidence>
<feature type="region of interest" description="Disordered" evidence="1">
    <location>
        <begin position="19"/>
        <end position="61"/>
    </location>
</feature>
<organism evidence="3 4">
    <name type="scientific">Sporothrix brasiliensis 5110</name>
    <dbReference type="NCBI Taxonomy" id="1398154"/>
    <lineage>
        <taxon>Eukaryota</taxon>
        <taxon>Fungi</taxon>
        <taxon>Dikarya</taxon>
        <taxon>Ascomycota</taxon>
        <taxon>Pezizomycotina</taxon>
        <taxon>Sordariomycetes</taxon>
        <taxon>Sordariomycetidae</taxon>
        <taxon>Ophiostomatales</taxon>
        <taxon>Ophiostomataceae</taxon>
        <taxon>Sporothrix</taxon>
    </lineage>
</organism>
<dbReference type="RefSeq" id="XP_040614364.1">
    <property type="nucleotide sequence ID" value="XM_040766542.1"/>
</dbReference>
<comment type="caution">
    <text evidence="3">The sequence shown here is derived from an EMBL/GenBank/DDBJ whole genome shotgun (WGS) entry which is preliminary data.</text>
</comment>
<feature type="compositionally biased region" description="Low complexity" evidence="1">
    <location>
        <begin position="320"/>
        <end position="333"/>
    </location>
</feature>
<sequence length="616" mass="68414">MEPDFGPRAQPPLLAHFLGETANTATAAIDTAATDPTRPSSRSHLPPPASPANKQTDSSFFTRLPSEIRRMIYVEVWRTYGSEGYGDQASGAGGEDDKDDKDDIRSHVSASARGGLSPHITAVMLPSMAWLKSPIPRIGGRNSSSNSSSRSTSHSRGDGERTGDTQQQQQEQPPQPPQPPQQQQPSPWTRQVNGFTSAPCFLHVDDDDDDDSYHHHHHVDHSVNGRRDSLQGSSTAPARSPRRPPEADDVRPQRLAAAHRADLDAVAANNSIYDHSNSDSATPSSTWRARWNSPWLGHWACEEYYSGAAKSSASESNPETAAASASFSSLATTPHSHSHRRRRPPLRRPYLPVLLTCRRAYVEGIDLLYSALTFQFTEMSTAQDFLARWPCVSSVRLVMHLSNSLLEFYLRPDDADQAIITAAEAPAAQDPDHSNQDHIHNHVLNHIHNHDAGTGAVTINARNNAWQRLCAGFAADRLPNLRRLHVWVEAHDLRGWPKTAAETRLFAQLLDAARSQRRLTPERFVLYLPTLPPVGSKERELKGCYLGEHDDGGDNDRNNSSKEKETCALPPRLPCTIVRTERPDYWDVHMHMRPVYVNRRMSVGSRVSALRRAGFL</sequence>
<feature type="compositionally biased region" description="Low complexity" evidence="1">
    <location>
        <begin position="21"/>
        <end position="37"/>
    </location>
</feature>
<dbReference type="OrthoDB" id="4757095at2759"/>
<feature type="compositionally biased region" description="Pro residues" evidence="1">
    <location>
        <begin position="173"/>
        <end position="182"/>
    </location>
</feature>
<dbReference type="AlphaFoldDB" id="A0A0C2EJX3"/>
<evidence type="ECO:0000256" key="1">
    <source>
        <dbReference type="SAM" id="MobiDB-lite"/>
    </source>
</evidence>
<feature type="region of interest" description="Disordered" evidence="1">
    <location>
        <begin position="311"/>
        <end position="344"/>
    </location>
</feature>
<gene>
    <name evidence="3" type="ORF">SPBR_08304</name>
</gene>
<evidence type="ECO:0000313" key="3">
    <source>
        <dbReference type="EMBL" id="KIH86354.1"/>
    </source>
</evidence>
<dbReference type="EMBL" id="AWTV01000011">
    <property type="protein sequence ID" value="KIH86354.1"/>
    <property type="molecule type" value="Genomic_DNA"/>
</dbReference>
<dbReference type="HOGENOM" id="CLU_030675_0_0_1"/>
<dbReference type="InterPro" id="IPR056632">
    <property type="entry name" value="DUF7730"/>
</dbReference>
<dbReference type="VEuPathDB" id="FungiDB:SPBR_08304"/>
<feature type="domain" description="DUF7730" evidence="2">
    <location>
        <begin position="340"/>
        <end position="383"/>
    </location>
</feature>
<keyword evidence="4" id="KW-1185">Reference proteome</keyword>
<feature type="compositionally biased region" description="Basic and acidic residues" evidence="1">
    <location>
        <begin position="220"/>
        <end position="229"/>
    </location>
</feature>
<feature type="region of interest" description="Disordered" evidence="1">
    <location>
        <begin position="545"/>
        <end position="566"/>
    </location>
</feature>